<evidence type="ECO:0000256" key="11">
    <source>
        <dbReference type="ARBA" id="ARBA00022984"/>
    </source>
</evidence>
<evidence type="ECO:0000256" key="14">
    <source>
        <dbReference type="HAMAP-Rule" id="MF_00047"/>
    </source>
</evidence>
<feature type="binding site" evidence="16">
    <location>
        <position position="251"/>
    </location>
    <ligand>
        <name>Mg(2+)</name>
        <dbReference type="ChEBI" id="CHEBI:18420"/>
        <label>1</label>
    </ligand>
</feature>
<keyword evidence="8" id="KW-0547">Nucleotide-binding</keyword>
<comment type="catalytic activity">
    <reaction evidence="13 14">
        <text>2 D-alanine + ATP = D-alanyl-D-alanine + ADP + phosphate + H(+)</text>
        <dbReference type="Rhea" id="RHEA:11224"/>
        <dbReference type="ChEBI" id="CHEBI:15378"/>
        <dbReference type="ChEBI" id="CHEBI:30616"/>
        <dbReference type="ChEBI" id="CHEBI:43474"/>
        <dbReference type="ChEBI" id="CHEBI:57416"/>
        <dbReference type="ChEBI" id="CHEBI:57822"/>
        <dbReference type="ChEBI" id="CHEBI:456216"/>
        <dbReference type="EC" id="6.3.2.4"/>
    </reaction>
</comment>
<dbReference type="GO" id="GO:0005524">
    <property type="term" value="F:ATP binding"/>
    <property type="evidence" value="ECO:0007669"/>
    <property type="project" value="UniProtKB-UniRule"/>
</dbReference>
<dbReference type="Pfam" id="PF07478">
    <property type="entry name" value="Dala_Dala_lig_C"/>
    <property type="match status" value="1"/>
</dbReference>
<evidence type="ECO:0000256" key="4">
    <source>
        <dbReference type="ARBA" id="ARBA00010871"/>
    </source>
</evidence>
<protein>
    <recommendedName>
        <fullName evidence="5 14">D-alanine--D-alanine ligase</fullName>
        <ecNumber evidence="5 14">6.3.2.4</ecNumber>
    </recommendedName>
    <alternativeName>
        <fullName evidence="14">D-Ala-D-Ala ligase</fullName>
    </alternativeName>
    <alternativeName>
        <fullName evidence="14">D-alanylalanine synthetase</fullName>
    </alternativeName>
</protein>
<dbReference type="GO" id="GO:0009252">
    <property type="term" value="P:peptidoglycan biosynthetic process"/>
    <property type="evidence" value="ECO:0007669"/>
    <property type="project" value="UniProtKB-UniRule"/>
</dbReference>
<dbReference type="GO" id="GO:0071555">
    <property type="term" value="P:cell wall organization"/>
    <property type="evidence" value="ECO:0007669"/>
    <property type="project" value="UniProtKB-KW"/>
</dbReference>
<dbReference type="KEGG" id="gak:X907_0669"/>
<dbReference type="UniPathway" id="UPA00219"/>
<feature type="binding site" evidence="16">
    <location>
        <position position="266"/>
    </location>
    <ligand>
        <name>Mg(2+)</name>
        <dbReference type="ChEBI" id="CHEBI:18420"/>
        <label>1</label>
    </ligand>
</feature>
<dbReference type="PIRSF" id="PIRSF039102">
    <property type="entry name" value="Ddl/VanB"/>
    <property type="match status" value="1"/>
</dbReference>
<feature type="active site" evidence="15">
    <location>
        <position position="277"/>
    </location>
</feature>
<keyword evidence="16" id="KW-0479">Metal-binding</keyword>
<keyword evidence="16" id="KW-0464">Manganese</keyword>
<dbReference type="Gene3D" id="3.30.1490.20">
    <property type="entry name" value="ATP-grasp fold, A domain"/>
    <property type="match status" value="1"/>
</dbReference>
<dbReference type="InterPro" id="IPR011095">
    <property type="entry name" value="Dala_Dala_lig_C"/>
</dbReference>
<feature type="active site" evidence="15">
    <location>
        <position position="142"/>
    </location>
</feature>
<keyword evidence="11 14" id="KW-0573">Peptidoglycan synthesis</keyword>
<keyword evidence="10 14" id="KW-0133">Cell shape</keyword>
<dbReference type="GO" id="GO:0008360">
    <property type="term" value="P:regulation of cell shape"/>
    <property type="evidence" value="ECO:0007669"/>
    <property type="project" value="UniProtKB-KW"/>
</dbReference>
<evidence type="ECO:0000256" key="13">
    <source>
        <dbReference type="ARBA" id="ARBA00047614"/>
    </source>
</evidence>
<dbReference type="InterPro" id="IPR000291">
    <property type="entry name" value="D-Ala_lig_Van_CS"/>
</dbReference>
<keyword evidence="12 14" id="KW-0961">Cell wall biogenesis/degradation</keyword>
<dbReference type="InterPro" id="IPR011761">
    <property type="entry name" value="ATP-grasp"/>
</dbReference>
<comment type="function">
    <text evidence="2 14">Cell wall formation.</text>
</comment>
<dbReference type="NCBIfam" id="TIGR01205">
    <property type="entry name" value="D_ala_D_alaTIGR"/>
    <property type="match status" value="1"/>
</dbReference>
<dbReference type="Pfam" id="PF01820">
    <property type="entry name" value="Dala_Dala_lig_N"/>
    <property type="match status" value="1"/>
</dbReference>
<evidence type="ECO:0000256" key="3">
    <source>
        <dbReference type="ARBA" id="ARBA00004496"/>
    </source>
</evidence>
<evidence type="ECO:0000256" key="15">
    <source>
        <dbReference type="PIRSR" id="PIRSR039102-1"/>
    </source>
</evidence>
<dbReference type="RefSeq" id="WP_127565623.1">
    <property type="nucleotide sequence ID" value="NZ_BMFB01000002.1"/>
</dbReference>
<dbReference type="PROSITE" id="PS00843">
    <property type="entry name" value="DALA_DALA_LIGASE_1"/>
    <property type="match status" value="1"/>
</dbReference>
<dbReference type="GO" id="GO:0046872">
    <property type="term" value="F:metal ion binding"/>
    <property type="evidence" value="ECO:0007669"/>
    <property type="project" value="UniProtKB-KW"/>
</dbReference>
<sequence length="305" mass="33168">MSKRIALLLGGLSPEREVSLVSGRECAKGLRAKGHEVHEIDPANERWIDDIKALKPDLVFNALHGLWGEDGRVQGVLEYLRIPYTHSGVLASALAMDKQKTKAVLRLAGLNCPDGKIVSRFDAARDHVMPAPYVAKPNDQGSSVGVLIVREGANRPPAELAADSWPYGDEILIEKFIPGRELTVAVMGDRALTVTEIVPKTAFYDYEAKYADGGSTHQLPAGIPAHVFDQAMEAAVTAHRELGCRGLTRSDFRWDEGGDGKLWLLEINTQPGMTPTSLAPEQAAHCGIGFPDLVEWIAEDASCQR</sequence>
<dbReference type="InterPro" id="IPR013815">
    <property type="entry name" value="ATP_grasp_subdomain_1"/>
</dbReference>
<comment type="subcellular location">
    <subcellularLocation>
        <location evidence="3 14">Cytoplasm</location>
    </subcellularLocation>
</comment>
<dbReference type="EMBL" id="CP018911">
    <property type="protein sequence ID" value="AZU03214.1"/>
    <property type="molecule type" value="Genomic_DNA"/>
</dbReference>
<dbReference type="GO" id="GO:0005737">
    <property type="term" value="C:cytoplasm"/>
    <property type="evidence" value="ECO:0007669"/>
    <property type="project" value="UniProtKB-SubCell"/>
</dbReference>
<evidence type="ECO:0000256" key="5">
    <source>
        <dbReference type="ARBA" id="ARBA00012216"/>
    </source>
</evidence>
<dbReference type="AlphaFoldDB" id="A0A3T0E7G5"/>
<organism evidence="17 18">
    <name type="scientific">Glycocaulis alkaliphilus</name>
    <dbReference type="NCBI Taxonomy" id="1434191"/>
    <lineage>
        <taxon>Bacteria</taxon>
        <taxon>Pseudomonadati</taxon>
        <taxon>Pseudomonadota</taxon>
        <taxon>Alphaproteobacteria</taxon>
        <taxon>Maricaulales</taxon>
        <taxon>Maricaulaceae</taxon>
        <taxon>Glycocaulis</taxon>
    </lineage>
</organism>
<evidence type="ECO:0000256" key="6">
    <source>
        <dbReference type="ARBA" id="ARBA00022490"/>
    </source>
</evidence>
<dbReference type="HAMAP" id="MF_00047">
    <property type="entry name" value="Dala_Dala_lig"/>
    <property type="match status" value="1"/>
</dbReference>
<feature type="binding site" evidence="16">
    <location>
        <position position="268"/>
    </location>
    <ligand>
        <name>Mg(2+)</name>
        <dbReference type="ChEBI" id="CHEBI:18420"/>
        <label>2</label>
    </ligand>
</feature>
<gene>
    <name evidence="14" type="primary">ddl</name>
    <name evidence="17" type="ORF">X907_0669</name>
</gene>
<keyword evidence="16" id="KW-0460">Magnesium</keyword>
<comment type="pathway">
    <text evidence="14">Cell wall biogenesis; peptidoglycan biosynthesis.</text>
</comment>
<accession>A0A3T0E7G5</accession>
<reference evidence="17 18" key="1">
    <citation type="submission" date="2016-12" db="EMBL/GenBank/DDBJ databases">
        <title>The genome of dimorphic prosthecate Glycocaulis alkaliphilus 6b-8t, isolated from crude oil dictates its adaptability in petroleum environments.</title>
        <authorList>
            <person name="Wu X.-L."/>
            <person name="Geng S."/>
        </authorList>
    </citation>
    <scope>NUCLEOTIDE SEQUENCE [LARGE SCALE GENOMIC DNA]</scope>
    <source>
        <strain evidence="17 18">6B-8</strain>
    </source>
</reference>
<dbReference type="Proteomes" id="UP000286954">
    <property type="component" value="Chromosome"/>
</dbReference>
<dbReference type="EC" id="6.3.2.4" evidence="5 14"/>
<evidence type="ECO:0000256" key="2">
    <source>
        <dbReference type="ARBA" id="ARBA00003921"/>
    </source>
</evidence>
<dbReference type="Gene3D" id="3.30.470.20">
    <property type="entry name" value="ATP-grasp fold, B domain"/>
    <property type="match status" value="1"/>
</dbReference>
<dbReference type="PROSITE" id="PS00844">
    <property type="entry name" value="DALA_DALA_LIGASE_2"/>
    <property type="match status" value="1"/>
</dbReference>
<dbReference type="InterPro" id="IPR016185">
    <property type="entry name" value="PreATP-grasp_dom_sf"/>
</dbReference>
<evidence type="ECO:0000313" key="18">
    <source>
        <dbReference type="Proteomes" id="UP000286954"/>
    </source>
</evidence>
<dbReference type="InterPro" id="IPR011127">
    <property type="entry name" value="Dala_Dala_lig_N"/>
</dbReference>
<dbReference type="SUPFAM" id="SSF52440">
    <property type="entry name" value="PreATP-grasp domain"/>
    <property type="match status" value="1"/>
</dbReference>
<evidence type="ECO:0000256" key="1">
    <source>
        <dbReference type="ARBA" id="ARBA00001936"/>
    </source>
</evidence>
<dbReference type="PROSITE" id="PS50975">
    <property type="entry name" value="ATP_GRASP"/>
    <property type="match status" value="1"/>
</dbReference>
<dbReference type="SUPFAM" id="SSF56059">
    <property type="entry name" value="Glutathione synthetase ATP-binding domain-like"/>
    <property type="match status" value="1"/>
</dbReference>
<dbReference type="GO" id="GO:0008716">
    <property type="term" value="F:D-alanine-D-alanine ligase activity"/>
    <property type="evidence" value="ECO:0007669"/>
    <property type="project" value="UniProtKB-UniRule"/>
</dbReference>
<keyword evidence="9" id="KW-0067">ATP-binding</keyword>
<dbReference type="PANTHER" id="PTHR23132:SF23">
    <property type="entry name" value="D-ALANINE--D-ALANINE LIGASE B"/>
    <property type="match status" value="1"/>
</dbReference>
<dbReference type="NCBIfam" id="NF002378">
    <property type="entry name" value="PRK01372.1"/>
    <property type="match status" value="1"/>
</dbReference>
<feature type="binding site" evidence="16">
    <location>
        <position position="266"/>
    </location>
    <ligand>
        <name>Mg(2+)</name>
        <dbReference type="ChEBI" id="CHEBI:18420"/>
        <label>2</label>
    </ligand>
</feature>
<comment type="cofactor">
    <cofactor evidence="16">
        <name>Mg(2+)</name>
        <dbReference type="ChEBI" id="CHEBI:18420"/>
    </cofactor>
    <cofactor evidence="16">
        <name>Mn(2+)</name>
        <dbReference type="ChEBI" id="CHEBI:29035"/>
    </cofactor>
    <text evidence="16">Binds 2 magnesium or manganese ions per subunit.</text>
</comment>
<feature type="active site" evidence="15">
    <location>
        <position position="15"/>
    </location>
</feature>
<proteinExistence type="inferred from homology"/>
<evidence type="ECO:0000256" key="12">
    <source>
        <dbReference type="ARBA" id="ARBA00023316"/>
    </source>
</evidence>
<evidence type="ECO:0000313" key="17">
    <source>
        <dbReference type="EMBL" id="AZU03214.1"/>
    </source>
</evidence>
<evidence type="ECO:0000256" key="10">
    <source>
        <dbReference type="ARBA" id="ARBA00022960"/>
    </source>
</evidence>
<keyword evidence="7 14" id="KW-0436">Ligase</keyword>
<evidence type="ECO:0000256" key="7">
    <source>
        <dbReference type="ARBA" id="ARBA00022598"/>
    </source>
</evidence>
<evidence type="ECO:0000256" key="16">
    <source>
        <dbReference type="PIRSR" id="PIRSR039102-3"/>
    </source>
</evidence>
<dbReference type="InterPro" id="IPR005905">
    <property type="entry name" value="D_ala_D_ala"/>
</dbReference>
<keyword evidence="6 14" id="KW-0963">Cytoplasm</keyword>
<evidence type="ECO:0000256" key="8">
    <source>
        <dbReference type="ARBA" id="ARBA00022741"/>
    </source>
</evidence>
<comment type="cofactor">
    <cofactor evidence="1">
        <name>Mn(2+)</name>
        <dbReference type="ChEBI" id="CHEBI:29035"/>
    </cofactor>
</comment>
<dbReference type="Gene3D" id="3.40.50.20">
    <property type="match status" value="1"/>
</dbReference>
<keyword evidence="18" id="KW-1185">Reference proteome</keyword>
<name>A0A3T0E7G5_9PROT</name>
<dbReference type="PANTHER" id="PTHR23132">
    <property type="entry name" value="D-ALANINE--D-ALANINE LIGASE"/>
    <property type="match status" value="1"/>
</dbReference>
<dbReference type="OrthoDB" id="9813261at2"/>
<evidence type="ECO:0000256" key="9">
    <source>
        <dbReference type="ARBA" id="ARBA00022840"/>
    </source>
</evidence>
<comment type="similarity">
    <text evidence="4 14">Belongs to the D-alanine--D-alanine ligase family.</text>
</comment>